<sequence>MKYILFSITVLIVFSCSDKKQGLKGETEWQREKNAIYKDASVSPLKPDDLKNFKGLDFFKEDSLFVVGAYLERTPDSEWFNMKTTDDRLSKERVYGILKFQINGNPYQLNVYQGEENMQTEGYEDYLFLPFLDNTNGDTSYGGGRYIDLRIPKGDTIVIDFNKAYNPLCVYNEKYSCPIVPRINYLNTEIKAGMKKFK</sequence>
<dbReference type="EMBL" id="JAIUJS010000004">
    <property type="protein sequence ID" value="MCA0153592.1"/>
    <property type="molecule type" value="Genomic_DNA"/>
</dbReference>
<accession>A0ABS7Y131</accession>
<protein>
    <submittedName>
        <fullName evidence="1">DUF1684 domain-containing protein</fullName>
    </submittedName>
</protein>
<organism evidence="1 2">
    <name type="scientific">Winogradskyella vincentii</name>
    <dbReference type="NCBI Taxonomy" id="2877122"/>
    <lineage>
        <taxon>Bacteria</taxon>
        <taxon>Pseudomonadati</taxon>
        <taxon>Bacteroidota</taxon>
        <taxon>Flavobacteriia</taxon>
        <taxon>Flavobacteriales</taxon>
        <taxon>Flavobacteriaceae</taxon>
        <taxon>Winogradskyella</taxon>
    </lineage>
</organism>
<dbReference type="Proteomes" id="UP001198402">
    <property type="component" value="Unassembled WGS sequence"/>
</dbReference>
<evidence type="ECO:0000313" key="1">
    <source>
        <dbReference type="EMBL" id="MCA0153592.1"/>
    </source>
</evidence>
<dbReference type="PROSITE" id="PS51257">
    <property type="entry name" value="PROKAR_LIPOPROTEIN"/>
    <property type="match status" value="1"/>
</dbReference>
<dbReference type="Pfam" id="PF07920">
    <property type="entry name" value="DUF1684"/>
    <property type="match status" value="1"/>
</dbReference>
<dbReference type="PANTHER" id="PTHR41913:SF1">
    <property type="entry name" value="DUF1684 DOMAIN-CONTAINING PROTEIN"/>
    <property type="match status" value="1"/>
</dbReference>
<dbReference type="RefSeq" id="WP_224478548.1">
    <property type="nucleotide sequence ID" value="NZ_JAIUJS010000004.1"/>
</dbReference>
<dbReference type="PANTHER" id="PTHR41913">
    <property type="entry name" value="DUF1684 DOMAIN-CONTAINING PROTEIN"/>
    <property type="match status" value="1"/>
</dbReference>
<dbReference type="InterPro" id="IPR012467">
    <property type="entry name" value="DUF1684"/>
</dbReference>
<proteinExistence type="predicted"/>
<gene>
    <name evidence="1" type="ORF">LBV24_10220</name>
</gene>
<keyword evidence="2" id="KW-1185">Reference proteome</keyword>
<evidence type="ECO:0000313" key="2">
    <source>
        <dbReference type="Proteomes" id="UP001198402"/>
    </source>
</evidence>
<name>A0ABS7Y131_9FLAO</name>
<comment type="caution">
    <text evidence="1">The sequence shown here is derived from an EMBL/GenBank/DDBJ whole genome shotgun (WGS) entry which is preliminary data.</text>
</comment>
<reference evidence="2" key="1">
    <citation type="submission" date="2023-07" db="EMBL/GenBank/DDBJ databases">
        <authorList>
            <person name="Yue Y."/>
        </authorList>
    </citation>
    <scope>NUCLEOTIDE SEQUENCE [LARGE SCALE GENOMIC DNA]</scope>
    <source>
        <strain evidence="2">2Y89</strain>
    </source>
</reference>